<evidence type="ECO:0000313" key="10">
    <source>
        <dbReference type="EMBL" id="MXO82071.1"/>
    </source>
</evidence>
<dbReference type="PIRSF" id="PIRSF004692">
    <property type="entry name" value="KdsD_KpsF"/>
    <property type="match status" value="1"/>
</dbReference>
<dbReference type="InterPro" id="IPR046348">
    <property type="entry name" value="SIS_dom_sf"/>
</dbReference>
<dbReference type="Gene3D" id="3.10.580.10">
    <property type="entry name" value="CBS-domain"/>
    <property type="match status" value="1"/>
</dbReference>
<dbReference type="EMBL" id="WTYZ01000001">
    <property type="protein sequence ID" value="MXO82071.1"/>
    <property type="molecule type" value="Genomic_DNA"/>
</dbReference>
<keyword evidence="10" id="KW-0413">Isomerase</keyword>
<gene>
    <name evidence="10" type="ORF">GRI35_01620</name>
</gene>
<evidence type="ECO:0000256" key="2">
    <source>
        <dbReference type="ARBA" id="ARBA00022737"/>
    </source>
</evidence>
<dbReference type="SUPFAM" id="SSF53697">
    <property type="entry name" value="SIS domain"/>
    <property type="match status" value="1"/>
</dbReference>
<keyword evidence="5" id="KW-0479">Metal-binding</keyword>
<dbReference type="OrthoDB" id="9762536at2"/>
<dbReference type="GO" id="GO:0097367">
    <property type="term" value="F:carbohydrate derivative binding"/>
    <property type="evidence" value="ECO:0007669"/>
    <property type="project" value="InterPro"/>
</dbReference>
<dbReference type="CDD" id="cd04604">
    <property type="entry name" value="CBS_pair_SIS_assoc"/>
    <property type="match status" value="1"/>
</dbReference>
<dbReference type="GO" id="GO:0046872">
    <property type="term" value="F:metal ion binding"/>
    <property type="evidence" value="ECO:0007669"/>
    <property type="project" value="UniProtKB-KW"/>
</dbReference>
<feature type="domain" description="SIS" evidence="9">
    <location>
        <begin position="43"/>
        <end position="186"/>
    </location>
</feature>
<dbReference type="InterPro" id="IPR035474">
    <property type="entry name" value="SIS_Kpsf"/>
</dbReference>
<evidence type="ECO:0000256" key="1">
    <source>
        <dbReference type="ARBA" id="ARBA00008165"/>
    </source>
</evidence>
<evidence type="ECO:0000256" key="3">
    <source>
        <dbReference type="ARBA" id="ARBA00023122"/>
    </source>
</evidence>
<dbReference type="GO" id="GO:0005975">
    <property type="term" value="P:carbohydrate metabolic process"/>
    <property type="evidence" value="ECO:0007669"/>
    <property type="project" value="InterPro"/>
</dbReference>
<dbReference type="Gene3D" id="3.40.50.10490">
    <property type="entry name" value="Glucose-6-phosphate isomerase like protein, domain 1"/>
    <property type="match status" value="1"/>
</dbReference>
<keyword evidence="2" id="KW-0677">Repeat</keyword>
<feature type="domain" description="CBS" evidence="8">
    <location>
        <begin position="274"/>
        <end position="326"/>
    </location>
</feature>
<dbReference type="InterPro" id="IPR004800">
    <property type="entry name" value="KdsD/KpsF-type"/>
</dbReference>
<dbReference type="PANTHER" id="PTHR42745">
    <property type="match status" value="1"/>
</dbReference>
<keyword evidence="5" id="KW-0862">Zinc</keyword>
<dbReference type="InterPro" id="IPR000644">
    <property type="entry name" value="CBS_dom"/>
</dbReference>
<dbReference type="RefSeq" id="WP_160612406.1">
    <property type="nucleotide sequence ID" value="NZ_JAUFQM010000001.1"/>
</dbReference>
<accession>A0A844Z014</accession>
<dbReference type="PROSITE" id="PS51371">
    <property type="entry name" value="CBS"/>
    <property type="match status" value="2"/>
</dbReference>
<dbReference type="FunFam" id="3.40.50.10490:FF:000011">
    <property type="entry name" value="Arabinose 5-phosphate isomerase"/>
    <property type="match status" value="1"/>
</dbReference>
<feature type="site" description="Catalytically relevant" evidence="6">
    <location>
        <position position="61"/>
    </location>
</feature>
<comment type="similarity">
    <text evidence="1 4">Belongs to the SIS family. GutQ/KpsF subfamily.</text>
</comment>
<evidence type="ECO:0000256" key="5">
    <source>
        <dbReference type="PIRSR" id="PIRSR004692-2"/>
    </source>
</evidence>
<evidence type="ECO:0000256" key="6">
    <source>
        <dbReference type="PIRSR" id="PIRSR004692-3"/>
    </source>
</evidence>
<dbReference type="NCBIfam" id="TIGR00393">
    <property type="entry name" value="kpsF"/>
    <property type="match status" value="1"/>
</dbReference>
<feature type="site" description="Catalytically relevant" evidence="6">
    <location>
        <position position="195"/>
    </location>
</feature>
<dbReference type="PANTHER" id="PTHR42745:SF1">
    <property type="entry name" value="ARABINOSE 5-PHOSPHATE ISOMERASE KDSD"/>
    <property type="match status" value="1"/>
</dbReference>
<keyword evidence="11" id="KW-1185">Reference proteome</keyword>
<dbReference type="AlphaFoldDB" id="A0A844Z014"/>
<dbReference type="InterPro" id="IPR001347">
    <property type="entry name" value="SIS_dom"/>
</dbReference>
<comment type="caution">
    <text evidence="10">The sequence shown here is derived from an EMBL/GenBank/DDBJ whole genome shotgun (WGS) entry which is preliminary data.</text>
</comment>
<reference evidence="10 11" key="1">
    <citation type="submission" date="2019-12" db="EMBL/GenBank/DDBJ databases">
        <title>Genomic-based taxomic classification of the family Erythrobacteraceae.</title>
        <authorList>
            <person name="Xu L."/>
        </authorList>
    </citation>
    <scope>NUCLEOTIDE SEQUENCE [LARGE SCALE GENOMIC DNA]</scope>
    <source>
        <strain evidence="10 11">KCTC 42006</strain>
    </source>
</reference>
<proteinExistence type="inferred from homology"/>
<feature type="site" description="Catalytically relevant" evidence="6">
    <location>
        <position position="154"/>
    </location>
</feature>
<evidence type="ECO:0000259" key="8">
    <source>
        <dbReference type="PROSITE" id="PS51371"/>
    </source>
</evidence>
<dbReference type="InterPro" id="IPR046342">
    <property type="entry name" value="CBS_dom_sf"/>
</dbReference>
<dbReference type="Pfam" id="PF01380">
    <property type="entry name" value="SIS"/>
    <property type="match status" value="1"/>
</dbReference>
<dbReference type="SMART" id="SM00116">
    <property type="entry name" value="CBS"/>
    <property type="match status" value="2"/>
</dbReference>
<name>A0A844Z014_9SPHN</name>
<keyword evidence="3 7" id="KW-0129">CBS domain</keyword>
<dbReference type="Pfam" id="PF00571">
    <property type="entry name" value="CBS"/>
    <property type="match status" value="2"/>
</dbReference>
<evidence type="ECO:0000256" key="4">
    <source>
        <dbReference type="PIRNR" id="PIRNR004692"/>
    </source>
</evidence>
<protein>
    <submittedName>
        <fullName evidence="10">KpsF/GutQ family sugar-phosphate isomerase</fullName>
    </submittedName>
</protein>
<feature type="domain" description="CBS" evidence="8">
    <location>
        <begin position="211"/>
        <end position="273"/>
    </location>
</feature>
<sequence>MTANNHQEITRPTAAEHGAQVIRTETDALTQMADSLGDDFGKACDLMVGTNGRVIISGMGKSGHIGNKIAATLASTGTPSFFVHPSEASHGDLGMITKDDVCIVISNSGETAELHGLLAYLTRFAIPFIAMTKNSDSTLARQSTVALLLPNAPEACSVGMAPTTSTTCTLAMGDALAVAVMRMKGFAKEDFHTFHPGGKLGAQFMRVRDVMHTGDELPSVPADMAMGDVLVEMSAKGFGVAGVVADGTLQGVITDGDLRRNLDGLMERNAGETATTSPQTVDPDMLLTEAMALMDARNISALPVLDDAGAFVGLIHIHDCLRAGAA</sequence>
<dbReference type="SUPFAM" id="SSF54631">
    <property type="entry name" value="CBS-domain pair"/>
    <property type="match status" value="1"/>
</dbReference>
<dbReference type="CDD" id="cd05014">
    <property type="entry name" value="SIS_Kpsf"/>
    <property type="match status" value="1"/>
</dbReference>
<feature type="site" description="Catalytically relevant" evidence="6">
    <location>
        <position position="113"/>
    </location>
</feature>
<dbReference type="InterPro" id="IPR050986">
    <property type="entry name" value="GutQ/KpsF_isomerases"/>
</dbReference>
<dbReference type="GO" id="GO:1901135">
    <property type="term" value="P:carbohydrate derivative metabolic process"/>
    <property type="evidence" value="ECO:0007669"/>
    <property type="project" value="InterPro"/>
</dbReference>
<evidence type="ECO:0000256" key="7">
    <source>
        <dbReference type="PROSITE-ProRule" id="PRU00703"/>
    </source>
</evidence>
<evidence type="ECO:0000313" key="11">
    <source>
        <dbReference type="Proteomes" id="UP000460290"/>
    </source>
</evidence>
<evidence type="ECO:0000259" key="9">
    <source>
        <dbReference type="PROSITE" id="PS51464"/>
    </source>
</evidence>
<dbReference type="GO" id="GO:0019146">
    <property type="term" value="F:arabinose-5-phosphate isomerase activity"/>
    <property type="evidence" value="ECO:0007669"/>
    <property type="project" value="UniProtKB-ARBA"/>
</dbReference>
<organism evidence="10 11">
    <name type="scientific">Pontixanthobacter aestiaquae</name>
    <dbReference type="NCBI Taxonomy" id="1509367"/>
    <lineage>
        <taxon>Bacteria</taxon>
        <taxon>Pseudomonadati</taxon>
        <taxon>Pseudomonadota</taxon>
        <taxon>Alphaproteobacteria</taxon>
        <taxon>Sphingomonadales</taxon>
        <taxon>Erythrobacteraceae</taxon>
        <taxon>Pontixanthobacter</taxon>
    </lineage>
</organism>
<feature type="binding site" evidence="5">
    <location>
        <position position="84"/>
    </location>
    <ligand>
        <name>Zn(2+)</name>
        <dbReference type="ChEBI" id="CHEBI:29105"/>
    </ligand>
</feature>
<dbReference type="PROSITE" id="PS51464">
    <property type="entry name" value="SIS"/>
    <property type="match status" value="1"/>
</dbReference>
<dbReference type="Proteomes" id="UP000460290">
    <property type="component" value="Unassembled WGS sequence"/>
</dbReference>